<dbReference type="CDD" id="cd16926">
    <property type="entry name" value="HATPase_MutL-MLH-PMS-like"/>
    <property type="match status" value="1"/>
</dbReference>
<dbReference type="InterPro" id="IPR002099">
    <property type="entry name" value="MutL/Mlh/PMS"/>
</dbReference>
<dbReference type="GO" id="GO:0030983">
    <property type="term" value="F:mismatched DNA binding"/>
    <property type="evidence" value="ECO:0007669"/>
    <property type="project" value="InterPro"/>
</dbReference>
<sequence length="208" mass="21570">MADELTRVALDPGRIHLLAPPVAEAIAAGEVIDRPAAAVKELVENSLDAGAHRVVVEIEGGGVELIRVGDDGQGMAAGELVAAFQRHATSKLASIDGLASLRTFGFRGEALASIAAVARVTAISRAQGAHRAYEVSLAAGETRGPVATAAPDGTVVAARDLFFNMPARRAFLRSVRTEAAACIRVVQEAALGRPDLGFEVRSDGRTVL</sequence>
<name>T1B5X6_9ZZZZ</name>
<dbReference type="SUPFAM" id="SSF55874">
    <property type="entry name" value="ATPase domain of HSP90 chaperone/DNA topoisomerase II/histidine kinase"/>
    <property type="match status" value="1"/>
</dbReference>
<dbReference type="GO" id="GO:0032300">
    <property type="term" value="C:mismatch repair complex"/>
    <property type="evidence" value="ECO:0007669"/>
    <property type="project" value="InterPro"/>
</dbReference>
<dbReference type="InterPro" id="IPR014762">
    <property type="entry name" value="DNA_mismatch_repair_CS"/>
</dbReference>
<keyword evidence="3" id="KW-0234">DNA repair</keyword>
<dbReference type="InterPro" id="IPR038973">
    <property type="entry name" value="MutL/Mlh/Pms-like"/>
</dbReference>
<feature type="non-terminal residue" evidence="4">
    <location>
        <position position="208"/>
    </location>
</feature>
<dbReference type="FunFam" id="3.30.565.10:FF:000003">
    <property type="entry name" value="DNA mismatch repair endonuclease MutL"/>
    <property type="match status" value="1"/>
</dbReference>
<dbReference type="GO" id="GO:0016887">
    <property type="term" value="F:ATP hydrolysis activity"/>
    <property type="evidence" value="ECO:0007669"/>
    <property type="project" value="InterPro"/>
</dbReference>
<accession>T1B5X6</accession>
<evidence type="ECO:0000256" key="1">
    <source>
        <dbReference type="ARBA" id="ARBA00006082"/>
    </source>
</evidence>
<dbReference type="EMBL" id="AUZY01003559">
    <property type="protein sequence ID" value="EQD68311.1"/>
    <property type="molecule type" value="Genomic_DNA"/>
</dbReference>
<organism evidence="4">
    <name type="scientific">mine drainage metagenome</name>
    <dbReference type="NCBI Taxonomy" id="410659"/>
    <lineage>
        <taxon>unclassified sequences</taxon>
        <taxon>metagenomes</taxon>
        <taxon>ecological metagenomes</taxon>
    </lineage>
</organism>
<dbReference type="AlphaFoldDB" id="T1B5X6"/>
<comment type="similarity">
    <text evidence="1">Belongs to the DNA mismatch repair MutL/HexB family.</text>
</comment>
<gene>
    <name evidence="4" type="ORF">B1B_05613</name>
</gene>
<keyword evidence="2" id="KW-0227">DNA damage</keyword>
<dbReference type="InterPro" id="IPR036890">
    <property type="entry name" value="HATPase_C_sf"/>
</dbReference>
<dbReference type="PANTHER" id="PTHR10073:SF12">
    <property type="entry name" value="DNA MISMATCH REPAIR PROTEIN MLH1"/>
    <property type="match status" value="1"/>
</dbReference>
<dbReference type="GO" id="GO:0006298">
    <property type="term" value="P:mismatch repair"/>
    <property type="evidence" value="ECO:0007669"/>
    <property type="project" value="InterPro"/>
</dbReference>
<dbReference type="GO" id="GO:0005524">
    <property type="term" value="F:ATP binding"/>
    <property type="evidence" value="ECO:0007669"/>
    <property type="project" value="InterPro"/>
</dbReference>
<dbReference type="Gene3D" id="3.30.565.10">
    <property type="entry name" value="Histidine kinase-like ATPase, C-terminal domain"/>
    <property type="match status" value="1"/>
</dbReference>
<dbReference type="NCBIfam" id="TIGR00585">
    <property type="entry name" value="mutl"/>
    <property type="match status" value="1"/>
</dbReference>
<dbReference type="PROSITE" id="PS00058">
    <property type="entry name" value="DNA_MISMATCH_REPAIR_1"/>
    <property type="match status" value="1"/>
</dbReference>
<evidence type="ECO:0000313" key="4">
    <source>
        <dbReference type="EMBL" id="EQD68311.1"/>
    </source>
</evidence>
<dbReference type="PANTHER" id="PTHR10073">
    <property type="entry name" value="DNA MISMATCH REPAIR PROTEIN MLH, PMS, MUTL"/>
    <property type="match status" value="1"/>
</dbReference>
<dbReference type="Pfam" id="PF13589">
    <property type="entry name" value="HATPase_c_3"/>
    <property type="match status" value="1"/>
</dbReference>
<reference evidence="4" key="1">
    <citation type="submission" date="2013-08" db="EMBL/GenBank/DDBJ databases">
        <authorList>
            <person name="Mendez C."/>
            <person name="Richter M."/>
            <person name="Ferrer M."/>
            <person name="Sanchez J."/>
        </authorList>
    </citation>
    <scope>NUCLEOTIDE SEQUENCE</scope>
</reference>
<evidence type="ECO:0000256" key="3">
    <source>
        <dbReference type="ARBA" id="ARBA00023204"/>
    </source>
</evidence>
<comment type="caution">
    <text evidence="4">The sequence shown here is derived from an EMBL/GenBank/DDBJ whole genome shotgun (WGS) entry which is preliminary data.</text>
</comment>
<reference evidence="4" key="2">
    <citation type="journal article" date="2014" name="ISME J.">
        <title>Microbial stratification in low pH oxic and suboxic macroscopic growths along an acid mine drainage.</title>
        <authorList>
            <person name="Mendez-Garcia C."/>
            <person name="Mesa V."/>
            <person name="Sprenger R.R."/>
            <person name="Richter M."/>
            <person name="Diez M.S."/>
            <person name="Solano J."/>
            <person name="Bargiela R."/>
            <person name="Golyshina O.V."/>
            <person name="Manteca A."/>
            <person name="Ramos J.L."/>
            <person name="Gallego J.R."/>
            <person name="Llorente I."/>
            <person name="Martins Dos Santos V.A."/>
            <person name="Jensen O.N."/>
            <person name="Pelaez A.I."/>
            <person name="Sanchez J."/>
            <person name="Ferrer M."/>
        </authorList>
    </citation>
    <scope>NUCLEOTIDE SEQUENCE</scope>
</reference>
<protein>
    <submittedName>
        <fullName evidence="4">DNA mismatch repair protein MutL</fullName>
    </submittedName>
</protein>
<evidence type="ECO:0000256" key="2">
    <source>
        <dbReference type="ARBA" id="ARBA00022763"/>
    </source>
</evidence>
<proteinExistence type="inferred from homology"/>
<dbReference type="GO" id="GO:0140664">
    <property type="term" value="F:ATP-dependent DNA damage sensor activity"/>
    <property type="evidence" value="ECO:0007669"/>
    <property type="project" value="InterPro"/>
</dbReference>